<evidence type="ECO:0000313" key="4">
    <source>
        <dbReference type="Proteomes" id="UP000038009"/>
    </source>
</evidence>
<evidence type="ECO:0000256" key="2">
    <source>
        <dbReference type="SAM" id="MobiDB-lite"/>
    </source>
</evidence>
<dbReference type="Proteomes" id="UP000038009">
    <property type="component" value="Unassembled WGS sequence"/>
</dbReference>
<evidence type="ECO:0000256" key="1">
    <source>
        <dbReference type="SAM" id="Coils"/>
    </source>
</evidence>
<keyword evidence="4" id="KW-1185">Reference proteome</keyword>
<keyword evidence="1" id="KW-0175">Coiled coil</keyword>
<name>A0A0N1PBJ9_LEPSE</name>
<dbReference type="VEuPathDB" id="TriTrypDB:Lsey_0169_0140"/>
<sequence>MSVLPQSLPPVKGASAKKTPQQTRLADGSGRGSNHNAAHRYHRCRCYGHDDTLPNYKLLTIPRTNNYYAATGGCPCIPRVAAHPGSWRLKESQLRSSTYRCGNGCTKSKSGDGQCCYHSGDQYGWRPGPHTVLDKNTAATGKCDTFGNLAFKSKSKAYLPIDDDISDVSSACTQKLEDLEALILEEHQQRMRVEEDVDELTGIHQDDTAELYKRDYNRARRFRELAQISEEELHELLREVKGISDRPLNQTNMELLRRILQRQEHLQRQREYHAARACAASTESP</sequence>
<protein>
    <submittedName>
        <fullName evidence="3">Uncharacterized protein</fullName>
    </submittedName>
</protein>
<dbReference type="OrthoDB" id="238331at2759"/>
<feature type="coiled-coil region" evidence="1">
    <location>
        <begin position="176"/>
        <end position="246"/>
    </location>
</feature>
<dbReference type="OMA" id="CRCYGHD"/>
<dbReference type="EMBL" id="LJSK01000169">
    <property type="protein sequence ID" value="KPI85751.1"/>
    <property type="molecule type" value="Genomic_DNA"/>
</dbReference>
<accession>A0A0N1PBJ9</accession>
<proteinExistence type="predicted"/>
<gene>
    <name evidence="3" type="ORF">ABL78_5200</name>
</gene>
<comment type="caution">
    <text evidence="3">The sequence shown here is derived from an EMBL/GenBank/DDBJ whole genome shotgun (WGS) entry which is preliminary data.</text>
</comment>
<reference evidence="3 4" key="1">
    <citation type="journal article" date="2015" name="PLoS Pathog.">
        <title>Leptomonas seymouri: Adaptations to the Dixenous Life Cycle Analyzed by Genome Sequencing, Transcriptome Profiling and Co-infection with Leishmania donovani.</title>
        <authorList>
            <person name="Kraeva N."/>
            <person name="Butenko A."/>
            <person name="Hlavacova J."/>
            <person name="Kostygov A."/>
            <person name="Myskova J."/>
            <person name="Grybchuk D."/>
            <person name="Lestinova T."/>
            <person name="Votypka J."/>
            <person name="Volf P."/>
            <person name="Opperdoes F."/>
            <person name="Flegontov P."/>
            <person name="Lukes J."/>
            <person name="Yurchenko V."/>
        </authorList>
    </citation>
    <scope>NUCLEOTIDE SEQUENCE [LARGE SCALE GENOMIC DNA]</scope>
    <source>
        <strain evidence="3 4">ATCC 30220</strain>
    </source>
</reference>
<evidence type="ECO:0000313" key="3">
    <source>
        <dbReference type="EMBL" id="KPI85751.1"/>
    </source>
</evidence>
<dbReference type="AlphaFoldDB" id="A0A0N1PBJ9"/>
<feature type="region of interest" description="Disordered" evidence="2">
    <location>
        <begin position="1"/>
        <end position="36"/>
    </location>
</feature>
<organism evidence="3 4">
    <name type="scientific">Leptomonas seymouri</name>
    <dbReference type="NCBI Taxonomy" id="5684"/>
    <lineage>
        <taxon>Eukaryota</taxon>
        <taxon>Discoba</taxon>
        <taxon>Euglenozoa</taxon>
        <taxon>Kinetoplastea</taxon>
        <taxon>Metakinetoplastina</taxon>
        <taxon>Trypanosomatida</taxon>
        <taxon>Trypanosomatidae</taxon>
        <taxon>Leishmaniinae</taxon>
        <taxon>Leptomonas</taxon>
    </lineage>
</organism>